<dbReference type="RefSeq" id="WP_183389803.1">
    <property type="nucleotide sequence ID" value="NZ_JACHXM010000051.1"/>
</dbReference>
<evidence type="ECO:0008006" key="3">
    <source>
        <dbReference type="Google" id="ProtNLM"/>
    </source>
</evidence>
<protein>
    <recommendedName>
        <fullName evidence="3">Sulfotransferase domain-containing protein</fullName>
    </recommendedName>
</protein>
<organism evidence="1 2">
    <name type="scientific">Halomonas organivorans</name>
    <dbReference type="NCBI Taxonomy" id="257772"/>
    <lineage>
        <taxon>Bacteria</taxon>
        <taxon>Pseudomonadati</taxon>
        <taxon>Pseudomonadota</taxon>
        <taxon>Gammaproteobacteria</taxon>
        <taxon>Oceanospirillales</taxon>
        <taxon>Halomonadaceae</taxon>
        <taxon>Halomonas</taxon>
    </lineage>
</organism>
<proteinExistence type="predicted"/>
<dbReference type="EMBL" id="JACHXM010000051">
    <property type="protein sequence ID" value="MBB3143493.1"/>
    <property type="molecule type" value="Genomic_DNA"/>
</dbReference>
<dbReference type="SUPFAM" id="SSF52540">
    <property type="entry name" value="P-loop containing nucleoside triphosphate hydrolases"/>
    <property type="match status" value="1"/>
</dbReference>
<dbReference type="AlphaFoldDB" id="A0A7W5G7C4"/>
<gene>
    <name evidence="1" type="ORF">FHR96_004416</name>
</gene>
<dbReference type="Proteomes" id="UP000525987">
    <property type="component" value="Unassembled WGS sequence"/>
</dbReference>
<comment type="caution">
    <text evidence="1">The sequence shown here is derived from an EMBL/GenBank/DDBJ whole genome shotgun (WGS) entry which is preliminary data.</text>
</comment>
<dbReference type="InterPro" id="IPR027417">
    <property type="entry name" value="P-loop_NTPase"/>
</dbReference>
<evidence type="ECO:0000313" key="1">
    <source>
        <dbReference type="EMBL" id="MBB3143493.1"/>
    </source>
</evidence>
<dbReference type="Gene3D" id="3.40.50.300">
    <property type="entry name" value="P-loop containing nucleotide triphosphate hydrolases"/>
    <property type="match status" value="1"/>
</dbReference>
<sequence>MKVYLHVGMPKCASSTLQRFFRDNHEQHVKCGFCYPEAYREKGGYFSHRPLHKLSPEKIGFAIREIKNEAESKGCDKIFISSEEFTNSLWGNDVAVAIIRELNHLFGVGSVSVIMVVRNHLPFVESVFAQFVKGGMFRVHMGKFFQETDGDLLGFIDFFKKKNGFDFFVYSNFVDLYKSIAPRNRVTLVSMEREDNGGRDIVDVMCDWFSLPLPDKEGGKVNSRFSEKTLLAMRYARMHFGGEDFIDKRKKINKVFERRGDGRSKEFSLSGTAYGRVKEGALKDLEYFEKNAYDIPRKAFSDLDAFPRELDNISLSGEEMCAIKYLMEEEVPDIGRAHMLADFALPYIMDMVNRHERKLNQLDRGFLKKNQ</sequence>
<name>A0A7W5G7C4_9GAMM</name>
<accession>A0A7W5G7C4</accession>
<keyword evidence="2" id="KW-1185">Reference proteome</keyword>
<evidence type="ECO:0000313" key="2">
    <source>
        <dbReference type="Proteomes" id="UP000525987"/>
    </source>
</evidence>
<reference evidence="1 2" key="1">
    <citation type="submission" date="2020-08" db="EMBL/GenBank/DDBJ databases">
        <title>Genomic Encyclopedia of Type Strains, Phase III (KMG-III): the genomes of soil and plant-associated and newly described type strains.</title>
        <authorList>
            <person name="Whitman W."/>
        </authorList>
    </citation>
    <scope>NUCLEOTIDE SEQUENCE [LARGE SCALE GENOMIC DNA]</scope>
    <source>
        <strain evidence="1 2">CECT 5995</strain>
    </source>
</reference>